<sequence>MAFTRRNTGAVCLAALMVVMATMMLSCDAGYNYIHIPGPCVQSLCKDECARQNYPNRPHCQPVTDECCCDTSARPEVDHAIRQA</sequence>
<dbReference type="Gramene" id="TraesCS1A02G013400.1">
    <property type="protein sequence ID" value="TraesCS1A02G013400.1"/>
    <property type="gene ID" value="TraesCS1A02G013400"/>
</dbReference>
<evidence type="ECO:0000256" key="1">
    <source>
        <dbReference type="SAM" id="SignalP"/>
    </source>
</evidence>
<name>A0A3B5XUD8_WHEAT</name>
<dbReference type="Gramene" id="TraesROB_scaffold_040119_01G000200.1">
    <property type="protein sequence ID" value="TraesROB_scaffold_040119_01G000200.1"/>
    <property type="gene ID" value="TraesROB_scaffold_040119_01G000200"/>
</dbReference>
<dbReference type="Gramene" id="TraesRN1A0100030200.1">
    <property type="protein sequence ID" value="TraesRN1A0100030200.1"/>
    <property type="gene ID" value="TraesRN1A0100030200"/>
</dbReference>
<dbReference type="Gramene" id="TraesCS1A03G0033200.1">
    <property type="protein sequence ID" value="TraesCS1A03G0033200.1.CDS"/>
    <property type="gene ID" value="TraesCS1A03G0033200"/>
</dbReference>
<dbReference type="OMA" id="LCKDECA"/>
<protein>
    <submittedName>
        <fullName evidence="2">Uncharacterized protein</fullName>
    </submittedName>
</protein>
<keyword evidence="3" id="KW-1185">Reference proteome</keyword>
<reference evidence="2" key="2">
    <citation type="submission" date="2018-10" db="UniProtKB">
        <authorList>
            <consortium name="EnsemblPlants"/>
        </authorList>
    </citation>
    <scope>IDENTIFICATION</scope>
</reference>
<dbReference type="Gramene" id="TraesCLE_scaffold_026767_01G000200.1">
    <property type="protein sequence ID" value="TraesCLE_scaffold_026767_01G000200.1"/>
    <property type="gene ID" value="TraesCLE_scaffold_026767_01G000200"/>
</dbReference>
<dbReference type="AlphaFoldDB" id="A0A3B5XUD8"/>
<dbReference type="PROSITE" id="PS51257">
    <property type="entry name" value="PROKAR_LIPOPROTEIN"/>
    <property type="match status" value="1"/>
</dbReference>
<dbReference type="Proteomes" id="UP000019116">
    <property type="component" value="Chromosome 1A"/>
</dbReference>
<feature type="chain" id="PRO_5017303986" evidence="1">
    <location>
        <begin position="30"/>
        <end position="84"/>
    </location>
</feature>
<dbReference type="EnsemblPlants" id="TraesCS1A02G013400.1">
    <property type="protein sequence ID" value="TraesCS1A02G013400.1"/>
    <property type="gene ID" value="TraesCS1A02G013400"/>
</dbReference>
<keyword evidence="1" id="KW-0732">Signal</keyword>
<reference evidence="2" key="1">
    <citation type="submission" date="2018-08" db="EMBL/GenBank/DDBJ databases">
        <authorList>
            <person name="Rossello M."/>
        </authorList>
    </citation>
    <scope>NUCLEOTIDE SEQUENCE [LARGE SCALE GENOMIC DNA]</scope>
    <source>
        <strain evidence="2">cv. Chinese Spring</strain>
    </source>
</reference>
<evidence type="ECO:0000313" key="3">
    <source>
        <dbReference type="Proteomes" id="UP000019116"/>
    </source>
</evidence>
<proteinExistence type="predicted"/>
<dbReference type="Gramene" id="TraesCAD_scaffold_059504_01G000200.1">
    <property type="protein sequence ID" value="TraesCAD_scaffold_059504_01G000200.1"/>
    <property type="gene ID" value="TraesCAD_scaffold_059504_01G000200"/>
</dbReference>
<accession>A0A3B5XUD8</accession>
<dbReference type="Gramene" id="TraesWEE_scaffold_023210_01G000300.1">
    <property type="protein sequence ID" value="TraesWEE_scaffold_023210_01G000300.1"/>
    <property type="gene ID" value="TraesWEE_scaffold_023210_01G000300"/>
</dbReference>
<evidence type="ECO:0000313" key="2">
    <source>
        <dbReference type="EnsemblPlants" id="TraesCS1A02G013400.1"/>
    </source>
</evidence>
<organism evidence="2">
    <name type="scientific">Triticum aestivum</name>
    <name type="common">Wheat</name>
    <dbReference type="NCBI Taxonomy" id="4565"/>
    <lineage>
        <taxon>Eukaryota</taxon>
        <taxon>Viridiplantae</taxon>
        <taxon>Streptophyta</taxon>
        <taxon>Embryophyta</taxon>
        <taxon>Tracheophyta</taxon>
        <taxon>Spermatophyta</taxon>
        <taxon>Magnoliopsida</taxon>
        <taxon>Liliopsida</taxon>
        <taxon>Poales</taxon>
        <taxon>Poaceae</taxon>
        <taxon>BOP clade</taxon>
        <taxon>Pooideae</taxon>
        <taxon>Triticodae</taxon>
        <taxon>Triticeae</taxon>
        <taxon>Triticinae</taxon>
        <taxon>Triticum</taxon>
    </lineage>
</organism>
<feature type="signal peptide" evidence="1">
    <location>
        <begin position="1"/>
        <end position="29"/>
    </location>
</feature>